<dbReference type="GO" id="GO:0008270">
    <property type="term" value="F:zinc ion binding"/>
    <property type="evidence" value="ECO:0007669"/>
    <property type="project" value="InterPro"/>
</dbReference>
<dbReference type="PROSITE" id="PS50970">
    <property type="entry name" value="HCY"/>
    <property type="match status" value="1"/>
</dbReference>
<dbReference type="OrthoDB" id="261426at2759"/>
<proteinExistence type="predicted"/>
<dbReference type="Gene3D" id="3.20.20.330">
    <property type="entry name" value="Homocysteine-binding-like domain"/>
    <property type="match status" value="1"/>
</dbReference>
<dbReference type="FunFam" id="3.20.20.330:FF:000002">
    <property type="entry name" value="Homocysteine S-methyltransferase"/>
    <property type="match status" value="1"/>
</dbReference>
<evidence type="ECO:0000256" key="3">
    <source>
        <dbReference type="ARBA" id="ARBA00022723"/>
    </source>
</evidence>
<dbReference type="GO" id="GO:0033528">
    <property type="term" value="P:S-methylmethionine cycle"/>
    <property type="evidence" value="ECO:0007669"/>
    <property type="project" value="TreeGrafter"/>
</dbReference>
<dbReference type="EMBL" id="ML986600">
    <property type="protein sequence ID" value="KAF2266231.1"/>
    <property type="molecule type" value="Genomic_DNA"/>
</dbReference>
<dbReference type="InterPro" id="IPR036589">
    <property type="entry name" value="HCY_dom_sf"/>
</dbReference>
<evidence type="ECO:0000259" key="7">
    <source>
        <dbReference type="PROSITE" id="PS50970"/>
    </source>
</evidence>
<evidence type="ECO:0000256" key="1">
    <source>
        <dbReference type="ARBA" id="ARBA00022603"/>
    </source>
</evidence>
<dbReference type="Pfam" id="PF02574">
    <property type="entry name" value="S-methyl_trans"/>
    <property type="match status" value="1"/>
</dbReference>
<feature type="binding site" evidence="6">
    <location>
        <position position="309"/>
    </location>
    <ligand>
        <name>Zn(2+)</name>
        <dbReference type="ChEBI" id="CHEBI:29105"/>
    </ligand>
</feature>
<gene>
    <name evidence="8" type="ORF">CC78DRAFT_459754</name>
</gene>
<dbReference type="GO" id="GO:0032259">
    <property type="term" value="P:methylation"/>
    <property type="evidence" value="ECO:0007669"/>
    <property type="project" value="UniProtKB-KW"/>
</dbReference>
<keyword evidence="1 6" id="KW-0489">Methyltransferase</keyword>
<dbReference type="AlphaFoldDB" id="A0A9P4N8R9"/>
<comment type="cofactor">
    <cofactor evidence="5">
        <name>Zn(2+)</name>
        <dbReference type="ChEBI" id="CHEBI:29105"/>
    </cofactor>
    <text evidence="5">Binds 1 zinc ion per subunit.</text>
</comment>
<organism evidence="8 9">
    <name type="scientific">Lojkania enalia</name>
    <dbReference type="NCBI Taxonomy" id="147567"/>
    <lineage>
        <taxon>Eukaryota</taxon>
        <taxon>Fungi</taxon>
        <taxon>Dikarya</taxon>
        <taxon>Ascomycota</taxon>
        <taxon>Pezizomycotina</taxon>
        <taxon>Dothideomycetes</taxon>
        <taxon>Pleosporomycetidae</taxon>
        <taxon>Pleosporales</taxon>
        <taxon>Pleosporales incertae sedis</taxon>
        <taxon>Lojkania</taxon>
    </lineage>
</organism>
<evidence type="ECO:0000256" key="5">
    <source>
        <dbReference type="PIRSR" id="PIRSR037505-2"/>
    </source>
</evidence>
<dbReference type="PANTHER" id="PTHR46015">
    <property type="entry name" value="ZGC:172121"/>
    <property type="match status" value="1"/>
</dbReference>
<accession>A0A9P4N8R9</accession>
<dbReference type="InterPro" id="IPR003726">
    <property type="entry name" value="HCY_dom"/>
</dbReference>
<feature type="binding site" evidence="5 6">
    <location>
        <position position="242"/>
    </location>
    <ligand>
        <name>Zn(2+)</name>
        <dbReference type="ChEBI" id="CHEBI:29105"/>
    </ligand>
</feature>
<evidence type="ECO:0000313" key="8">
    <source>
        <dbReference type="EMBL" id="KAF2266231.1"/>
    </source>
</evidence>
<feature type="domain" description="Hcy-binding" evidence="7">
    <location>
        <begin position="15"/>
        <end position="323"/>
    </location>
</feature>
<name>A0A9P4N8R9_9PLEO</name>
<sequence>MATPRLPGPSSDSSSCLSALLSAGKAVVLDGALATYLESLGADISGALWSADLLVSNPSLIYQTHLDYFRAGANVAITSSYQASIPGLINHLHITEGEARELVRKSVQLAKKARDDCLTSTTESTSPLFIAGSVGPYGAYLANGSEYRGDYSLPSQEMKAFHRGRIESLAESGVDVLAIETLPSFPEAEVLLDLLRTEFRTIEAWFSFTLKDVTHISDGTPLSKVVELLEGYEKVIAVGVNCVTESLALPAVQHMSSLTRKPLIVYPNSGEAWNASARSWQGSRTSGSHLADRVKGYWHARAQLIGGCCRTTPEDIAVISQTLSNI</sequence>
<keyword evidence="9" id="KW-1185">Reference proteome</keyword>
<dbReference type="GO" id="GO:0009086">
    <property type="term" value="P:methionine biosynthetic process"/>
    <property type="evidence" value="ECO:0007669"/>
    <property type="project" value="InterPro"/>
</dbReference>
<dbReference type="SUPFAM" id="SSF82282">
    <property type="entry name" value="Homocysteine S-methyltransferase"/>
    <property type="match status" value="1"/>
</dbReference>
<dbReference type="GO" id="GO:0008898">
    <property type="term" value="F:S-adenosylmethionine-homocysteine S-methyltransferase activity"/>
    <property type="evidence" value="ECO:0007669"/>
    <property type="project" value="TreeGrafter"/>
</dbReference>
<evidence type="ECO:0000313" key="9">
    <source>
        <dbReference type="Proteomes" id="UP000800093"/>
    </source>
</evidence>
<evidence type="ECO:0000256" key="4">
    <source>
        <dbReference type="ARBA" id="ARBA00022833"/>
    </source>
</evidence>
<keyword evidence="2 6" id="KW-0808">Transferase</keyword>
<reference evidence="9" key="1">
    <citation type="journal article" date="2020" name="Stud. Mycol.">
        <title>101 Dothideomycetes genomes: A test case for predicting lifestyles and emergence of pathogens.</title>
        <authorList>
            <person name="Haridas S."/>
            <person name="Albert R."/>
            <person name="Binder M."/>
            <person name="Bloem J."/>
            <person name="LaButti K."/>
            <person name="Salamov A."/>
            <person name="Andreopoulos B."/>
            <person name="Baker S."/>
            <person name="Barry K."/>
            <person name="Bills G."/>
            <person name="Bluhm B."/>
            <person name="Cannon C."/>
            <person name="Castanera R."/>
            <person name="Culley D."/>
            <person name="Daum C."/>
            <person name="Ezra D."/>
            <person name="Gonzalez J."/>
            <person name="Henrissat B."/>
            <person name="Kuo A."/>
            <person name="Liang C."/>
            <person name="Lipzen A."/>
            <person name="Lutzoni F."/>
            <person name="Magnuson J."/>
            <person name="Mondo S."/>
            <person name="Nolan M."/>
            <person name="Ohm R."/>
            <person name="Pangilinan J."/>
            <person name="Park H.-J."/>
            <person name="Ramirez L."/>
            <person name="Alfaro M."/>
            <person name="Sun H."/>
            <person name="Tritt A."/>
            <person name="Yoshinaga Y."/>
            <person name="Zwiers L.-H."/>
            <person name="Turgeon B."/>
            <person name="Goodwin S."/>
            <person name="Spatafora J."/>
            <person name="Crous P."/>
            <person name="Grigoriev I."/>
        </authorList>
    </citation>
    <scope>NUCLEOTIDE SEQUENCE [LARGE SCALE GENOMIC DNA]</scope>
    <source>
        <strain evidence="9">CBS 304.66</strain>
    </source>
</reference>
<keyword evidence="3 5" id="KW-0479">Metal-binding</keyword>
<protein>
    <submittedName>
        <fullName evidence="8">Homocysteine S-methyltransferase</fullName>
    </submittedName>
</protein>
<dbReference type="Proteomes" id="UP000800093">
    <property type="component" value="Unassembled WGS sequence"/>
</dbReference>
<dbReference type="InterPro" id="IPR051486">
    <property type="entry name" value="Hcy_S-methyltransferase"/>
</dbReference>
<evidence type="ECO:0000256" key="6">
    <source>
        <dbReference type="PROSITE-ProRule" id="PRU00333"/>
    </source>
</evidence>
<comment type="caution">
    <text evidence="8">The sequence shown here is derived from an EMBL/GenBank/DDBJ whole genome shotgun (WGS) entry which is preliminary data.</text>
</comment>
<dbReference type="NCBIfam" id="NF007020">
    <property type="entry name" value="PRK09485.1"/>
    <property type="match status" value="1"/>
</dbReference>
<dbReference type="PANTHER" id="PTHR46015:SF1">
    <property type="entry name" value="HOMOCYSTEINE S-METHYLTRANSFERASE-LIKE ISOFORM 1"/>
    <property type="match status" value="1"/>
</dbReference>
<feature type="binding site" evidence="6">
    <location>
        <position position="308"/>
    </location>
    <ligand>
        <name>Zn(2+)</name>
        <dbReference type="ChEBI" id="CHEBI:29105"/>
    </ligand>
</feature>
<keyword evidence="4 5" id="KW-0862">Zinc</keyword>
<evidence type="ECO:0000256" key="2">
    <source>
        <dbReference type="ARBA" id="ARBA00022679"/>
    </source>
</evidence>